<keyword evidence="1" id="KW-0812">Transmembrane</keyword>
<name>A0A918BJH8_9ACTN</name>
<feature type="transmembrane region" description="Helical" evidence="1">
    <location>
        <begin position="82"/>
        <end position="105"/>
    </location>
</feature>
<evidence type="ECO:0000313" key="2">
    <source>
        <dbReference type="EMBL" id="GGQ73578.1"/>
    </source>
</evidence>
<protein>
    <submittedName>
        <fullName evidence="2">Uncharacterized protein</fullName>
    </submittedName>
</protein>
<dbReference type="RefSeq" id="WP_189557381.1">
    <property type="nucleotide sequence ID" value="NZ_BMTE01000009.1"/>
</dbReference>
<dbReference type="NCBIfam" id="NF046119">
    <property type="entry name" value="memb_SCO4225"/>
    <property type="match status" value="1"/>
</dbReference>
<comment type="caution">
    <text evidence="2">The sequence shown here is derived from an EMBL/GenBank/DDBJ whole genome shotgun (WGS) entry which is preliminary data.</text>
</comment>
<dbReference type="AlphaFoldDB" id="A0A918BJH8"/>
<gene>
    <name evidence="2" type="ORF">GCM10010280_19900</name>
</gene>
<organism evidence="2 3">
    <name type="scientific">Streptomyces pilosus</name>
    <dbReference type="NCBI Taxonomy" id="28893"/>
    <lineage>
        <taxon>Bacteria</taxon>
        <taxon>Bacillati</taxon>
        <taxon>Actinomycetota</taxon>
        <taxon>Actinomycetes</taxon>
        <taxon>Kitasatosporales</taxon>
        <taxon>Streptomycetaceae</taxon>
        <taxon>Streptomyces</taxon>
    </lineage>
</organism>
<dbReference type="InterPro" id="IPR057702">
    <property type="entry name" value="DUF7942"/>
</dbReference>
<keyword evidence="3" id="KW-1185">Reference proteome</keyword>
<sequence length="114" mass="11831">MTSTAEKTTAVTGPVRSLPRRLRHALTDVAALVYLGLCAALTVWAFTASTGNEDASFAGVIPWLATAPASLVLFVLPDRPAMFLVAIVVGALANALVIGACARVLRRGGGRAER</sequence>
<dbReference type="Pfam" id="PF25637">
    <property type="entry name" value="DUF7942"/>
    <property type="match status" value="1"/>
</dbReference>
<reference evidence="2" key="1">
    <citation type="journal article" date="2014" name="Int. J. Syst. Evol. Microbiol.">
        <title>Complete genome sequence of Corynebacterium casei LMG S-19264T (=DSM 44701T), isolated from a smear-ripened cheese.</title>
        <authorList>
            <consortium name="US DOE Joint Genome Institute (JGI-PGF)"/>
            <person name="Walter F."/>
            <person name="Albersmeier A."/>
            <person name="Kalinowski J."/>
            <person name="Ruckert C."/>
        </authorList>
    </citation>
    <scope>NUCLEOTIDE SEQUENCE</scope>
    <source>
        <strain evidence="2">JCM 4403</strain>
    </source>
</reference>
<accession>A0A918BJH8</accession>
<keyword evidence="1" id="KW-0472">Membrane</keyword>
<keyword evidence="1" id="KW-1133">Transmembrane helix</keyword>
<reference evidence="2" key="2">
    <citation type="submission" date="2020-09" db="EMBL/GenBank/DDBJ databases">
        <authorList>
            <person name="Sun Q."/>
            <person name="Ohkuma M."/>
        </authorList>
    </citation>
    <scope>NUCLEOTIDE SEQUENCE</scope>
    <source>
        <strain evidence="2">JCM 4403</strain>
    </source>
</reference>
<feature type="transmembrane region" description="Helical" evidence="1">
    <location>
        <begin position="29"/>
        <end position="48"/>
    </location>
</feature>
<dbReference type="EMBL" id="BMTU01000003">
    <property type="protein sequence ID" value="GGQ73578.1"/>
    <property type="molecule type" value="Genomic_DNA"/>
</dbReference>
<dbReference type="Proteomes" id="UP000656732">
    <property type="component" value="Unassembled WGS sequence"/>
</dbReference>
<evidence type="ECO:0000256" key="1">
    <source>
        <dbReference type="SAM" id="Phobius"/>
    </source>
</evidence>
<proteinExistence type="predicted"/>
<evidence type="ECO:0000313" key="3">
    <source>
        <dbReference type="Proteomes" id="UP000656732"/>
    </source>
</evidence>
<feature type="transmembrane region" description="Helical" evidence="1">
    <location>
        <begin position="55"/>
        <end position="76"/>
    </location>
</feature>